<evidence type="ECO:0000313" key="3">
    <source>
        <dbReference type="EMBL" id="GAP31579.1"/>
    </source>
</evidence>
<protein>
    <recommendedName>
        <fullName evidence="1">DUF4440 domain-containing protein</fullName>
    </recommendedName>
</protein>
<dbReference type="OrthoDB" id="2887901at2"/>
<dbReference type="EMBL" id="CP017839">
    <property type="protein sequence ID" value="APA97740.1"/>
    <property type="molecule type" value="Genomic_DNA"/>
</dbReference>
<dbReference type="Gene3D" id="3.10.450.50">
    <property type="match status" value="1"/>
</dbReference>
<evidence type="ECO:0000259" key="1">
    <source>
        <dbReference type="Pfam" id="PF14534"/>
    </source>
</evidence>
<dbReference type="Proteomes" id="UP000037179">
    <property type="component" value="Unassembled WGS sequence"/>
</dbReference>
<dbReference type="KEGG" id="nsr:NS506_03690"/>
<keyword evidence="4" id="KW-1185">Reference proteome</keyword>
<evidence type="ECO:0000313" key="4">
    <source>
        <dbReference type="Proteomes" id="UP000037179"/>
    </source>
</evidence>
<feature type="domain" description="DUF4440" evidence="1">
    <location>
        <begin position="26"/>
        <end position="134"/>
    </location>
</feature>
<dbReference type="SUPFAM" id="SSF54427">
    <property type="entry name" value="NTF2-like"/>
    <property type="match status" value="1"/>
</dbReference>
<evidence type="ECO:0000313" key="2">
    <source>
        <dbReference type="EMBL" id="APA97740.1"/>
    </source>
</evidence>
<reference evidence="3 4" key="2">
    <citation type="journal article" date="2016" name="Genome Announc.">
        <title>Draft Genome Sequence of Erythromycin- and Oxytetracycline-Sensitive Nocardia seriolae Strain U-1 (NBRC 110359).</title>
        <authorList>
            <person name="Imajoh M."/>
            <person name="Sukeda M."/>
            <person name="Shimizu M."/>
            <person name="Yamane J."/>
            <person name="Ohnishi K."/>
            <person name="Oshima S."/>
        </authorList>
    </citation>
    <scope>NUCLEOTIDE SEQUENCE [LARGE SCALE GENOMIC DNA]</scope>
    <source>
        <strain evidence="3 4">U-1</strain>
    </source>
</reference>
<accession>A0A0B8NCS7</accession>
<organism evidence="3 4">
    <name type="scientific">Nocardia seriolae</name>
    <dbReference type="NCBI Taxonomy" id="37332"/>
    <lineage>
        <taxon>Bacteria</taxon>
        <taxon>Bacillati</taxon>
        <taxon>Actinomycetota</taxon>
        <taxon>Actinomycetes</taxon>
        <taxon>Mycobacteriales</taxon>
        <taxon>Nocardiaceae</taxon>
        <taxon>Nocardia</taxon>
    </lineage>
</organism>
<dbReference type="RefSeq" id="WP_052086868.1">
    <property type="nucleotide sequence ID" value="NZ_AP017900.1"/>
</dbReference>
<evidence type="ECO:0000313" key="5">
    <source>
        <dbReference type="Proteomes" id="UP000180166"/>
    </source>
</evidence>
<gene>
    <name evidence="2" type="ORF">NS506_03690</name>
    <name evidence="3" type="ORF">NSK11_contig00119-0015</name>
</gene>
<proteinExistence type="predicted"/>
<dbReference type="Proteomes" id="UP000180166">
    <property type="component" value="Chromosome"/>
</dbReference>
<dbReference type="EMBL" id="BBYQ01000119">
    <property type="protein sequence ID" value="GAP31579.1"/>
    <property type="molecule type" value="Genomic_DNA"/>
</dbReference>
<dbReference type="Pfam" id="PF14534">
    <property type="entry name" value="DUF4440"/>
    <property type="match status" value="1"/>
</dbReference>
<dbReference type="NCBIfam" id="TIGR02246">
    <property type="entry name" value="SgcJ/EcaC family oxidoreductase"/>
    <property type="match status" value="1"/>
</dbReference>
<sequence>MVRLPWKLIRRWPSEPSDTGESATRNLYAELLDAWNRHSADDFASGFADDAMLVAIDGYQVPGADLVEHMRLVFLEHPAAHCVGHVFQARPVGSGAVLLQALAGIVPAGETQVHPAWNTVHTLLTERRDGTWQIVLFQNAPAHYHGRPETADLHTTRLQQIIESDRR</sequence>
<dbReference type="InterPro" id="IPR032710">
    <property type="entry name" value="NTF2-like_dom_sf"/>
</dbReference>
<dbReference type="GeneID" id="93376243"/>
<dbReference type="AlphaFoldDB" id="A0A0B8NCS7"/>
<dbReference type="InterPro" id="IPR011944">
    <property type="entry name" value="Steroid_delta5-4_isomerase"/>
</dbReference>
<name>A0A0B8NCS7_9NOCA</name>
<reference evidence="2 5" key="3">
    <citation type="submission" date="2016-10" db="EMBL/GenBank/DDBJ databases">
        <title>Genome sequence of Nocardia seriolae strain EM150506, isolated from Anguila japonica.</title>
        <authorList>
            <person name="Han H.-J."/>
        </authorList>
    </citation>
    <scope>NUCLEOTIDE SEQUENCE [LARGE SCALE GENOMIC DNA]</scope>
    <source>
        <strain evidence="2 5">EM150506</strain>
    </source>
</reference>
<dbReference type="InterPro" id="IPR027843">
    <property type="entry name" value="DUF4440"/>
</dbReference>
<reference evidence="4" key="1">
    <citation type="submission" date="2015-07" db="EMBL/GenBank/DDBJ databases">
        <title>Nocardia seriolae U-1 whole genome shotgun sequence.</title>
        <authorList>
            <person name="Imajoh M."/>
            <person name="Fukumoto Y."/>
            <person name="Sukeda M."/>
            <person name="Yamane J."/>
            <person name="Yamasaki K."/>
            <person name="Shimizu M."/>
            <person name="Ohnishi K."/>
            <person name="Oshima S."/>
        </authorList>
    </citation>
    <scope>NUCLEOTIDE SEQUENCE [LARGE SCALE GENOMIC DNA]</scope>
    <source>
        <strain evidence="4">U-1</strain>
    </source>
</reference>